<keyword evidence="4 5" id="KW-0472">Membrane</keyword>
<evidence type="ECO:0000259" key="6">
    <source>
        <dbReference type="Pfam" id="PF01545"/>
    </source>
</evidence>
<dbReference type="InterPro" id="IPR002524">
    <property type="entry name" value="Cation_efflux"/>
</dbReference>
<dbReference type="PANTHER" id="PTHR11562">
    <property type="entry name" value="CATION EFFLUX PROTEIN/ ZINC TRANSPORTER"/>
    <property type="match status" value="1"/>
</dbReference>
<dbReference type="InterPro" id="IPR027469">
    <property type="entry name" value="Cation_efflux_TMD_sf"/>
</dbReference>
<feature type="transmembrane region" description="Helical" evidence="5">
    <location>
        <begin position="7"/>
        <end position="28"/>
    </location>
</feature>
<dbReference type="InterPro" id="IPR058533">
    <property type="entry name" value="Cation_efflux_TM"/>
</dbReference>
<feature type="domain" description="Cation efflux protein transmembrane" evidence="6">
    <location>
        <begin position="9"/>
        <end position="187"/>
    </location>
</feature>
<dbReference type="Pfam" id="PF01545">
    <property type="entry name" value="Cation_efflux"/>
    <property type="match status" value="1"/>
</dbReference>
<feature type="transmembrane region" description="Helical" evidence="5">
    <location>
        <begin position="68"/>
        <end position="87"/>
    </location>
</feature>
<keyword evidence="2 5" id="KW-0812">Transmembrane</keyword>
<dbReference type="GO" id="GO:0005886">
    <property type="term" value="C:plasma membrane"/>
    <property type="evidence" value="ECO:0007669"/>
    <property type="project" value="TreeGrafter"/>
</dbReference>
<dbReference type="EMBL" id="MLJW01000123">
    <property type="protein sequence ID" value="OIQ98147.1"/>
    <property type="molecule type" value="Genomic_DNA"/>
</dbReference>
<reference evidence="7" key="1">
    <citation type="submission" date="2016-10" db="EMBL/GenBank/DDBJ databases">
        <title>Sequence of Gallionella enrichment culture.</title>
        <authorList>
            <person name="Poehlein A."/>
            <person name="Muehling M."/>
            <person name="Daniel R."/>
        </authorList>
    </citation>
    <scope>NUCLEOTIDE SEQUENCE</scope>
</reference>
<feature type="transmembrane region" description="Helical" evidence="5">
    <location>
        <begin position="139"/>
        <end position="156"/>
    </location>
</feature>
<feature type="transmembrane region" description="Helical" evidence="5">
    <location>
        <begin position="99"/>
        <end position="118"/>
    </location>
</feature>
<dbReference type="NCBIfam" id="TIGR01297">
    <property type="entry name" value="CDF"/>
    <property type="match status" value="1"/>
</dbReference>
<dbReference type="PANTHER" id="PTHR11562:SF17">
    <property type="entry name" value="RE54080P-RELATED"/>
    <property type="match status" value="1"/>
</dbReference>
<evidence type="ECO:0000256" key="1">
    <source>
        <dbReference type="ARBA" id="ARBA00004141"/>
    </source>
</evidence>
<accession>A0A1J5S8R1</accession>
<evidence type="ECO:0000256" key="4">
    <source>
        <dbReference type="ARBA" id="ARBA00023136"/>
    </source>
</evidence>
<dbReference type="Gene3D" id="1.20.1510.10">
    <property type="entry name" value="Cation efflux protein transmembrane domain"/>
    <property type="match status" value="1"/>
</dbReference>
<evidence type="ECO:0000256" key="3">
    <source>
        <dbReference type="ARBA" id="ARBA00022989"/>
    </source>
</evidence>
<gene>
    <name evidence="7" type="primary">czcD_8</name>
    <name evidence="7" type="ORF">GALL_199110</name>
</gene>
<dbReference type="SUPFAM" id="SSF161111">
    <property type="entry name" value="Cation efflux protein transmembrane domain-like"/>
    <property type="match status" value="1"/>
</dbReference>
<comment type="subcellular location">
    <subcellularLocation>
        <location evidence="1">Membrane</location>
        <topology evidence="1">Multi-pass membrane protein</topology>
    </subcellularLocation>
</comment>
<dbReference type="AlphaFoldDB" id="A0A1J5S8R1"/>
<sequence length="197" mass="21359">MRGRHERVLWIVLAINAVMFVVEGWAGLNAHSTSLLADALDMLGDALVYGFSLFVLERSARWKASAALVKGCFMLVFGLGVLGEAIYRIFNPVMPTVETMGLIGGLALLANLTCFFLLSRHRNDNLNMSSTWLCSRNDLIANVGVLLAAAASYALTSLWPDLIVGVVIASVFMRSALHVLHQSVQALHAPLAKDHLA</sequence>
<dbReference type="InterPro" id="IPR050681">
    <property type="entry name" value="CDF/SLC30A"/>
</dbReference>
<feature type="transmembrane region" description="Helical" evidence="5">
    <location>
        <begin position="34"/>
        <end position="56"/>
    </location>
</feature>
<dbReference type="GO" id="GO:0005385">
    <property type="term" value="F:zinc ion transmembrane transporter activity"/>
    <property type="evidence" value="ECO:0007669"/>
    <property type="project" value="TreeGrafter"/>
</dbReference>
<keyword evidence="3 5" id="KW-1133">Transmembrane helix</keyword>
<protein>
    <submittedName>
        <fullName evidence="7">Cadmium, cobalt and zinc/H(+)-K(+) antiporter</fullName>
    </submittedName>
</protein>
<comment type="caution">
    <text evidence="7">The sequence shown here is derived from an EMBL/GenBank/DDBJ whole genome shotgun (WGS) entry which is preliminary data.</text>
</comment>
<proteinExistence type="predicted"/>
<evidence type="ECO:0000256" key="2">
    <source>
        <dbReference type="ARBA" id="ARBA00022692"/>
    </source>
</evidence>
<organism evidence="7">
    <name type="scientific">mine drainage metagenome</name>
    <dbReference type="NCBI Taxonomy" id="410659"/>
    <lineage>
        <taxon>unclassified sequences</taxon>
        <taxon>metagenomes</taxon>
        <taxon>ecological metagenomes</taxon>
    </lineage>
</organism>
<evidence type="ECO:0000313" key="7">
    <source>
        <dbReference type="EMBL" id="OIQ98147.1"/>
    </source>
</evidence>
<evidence type="ECO:0000256" key="5">
    <source>
        <dbReference type="SAM" id="Phobius"/>
    </source>
</evidence>
<name>A0A1J5S8R1_9ZZZZ</name>